<keyword evidence="1" id="KW-0732">Signal</keyword>
<dbReference type="PROSITE" id="PS51125">
    <property type="entry name" value="NHL"/>
    <property type="match status" value="2"/>
</dbReference>
<proteinExistence type="predicted"/>
<dbReference type="EMBL" id="PVGH01000113">
    <property type="protein sequence ID" value="PRF53648.1"/>
    <property type="molecule type" value="Genomic_DNA"/>
</dbReference>
<organism evidence="5 6">
    <name type="scientific">Burkholderia multivorans</name>
    <dbReference type="NCBI Taxonomy" id="87883"/>
    <lineage>
        <taxon>Bacteria</taxon>
        <taxon>Pseudomonadati</taxon>
        <taxon>Pseudomonadota</taxon>
        <taxon>Betaproteobacteria</taxon>
        <taxon>Burkholderiales</taxon>
        <taxon>Burkholderiaceae</taxon>
        <taxon>Burkholderia</taxon>
        <taxon>Burkholderia cepacia complex</taxon>
    </lineage>
</organism>
<dbReference type="Pfam" id="PF01436">
    <property type="entry name" value="NHL"/>
    <property type="match status" value="1"/>
</dbReference>
<evidence type="ECO:0000256" key="3">
    <source>
        <dbReference type="ARBA" id="ARBA00023180"/>
    </source>
</evidence>
<feature type="repeat" description="NHL" evidence="4">
    <location>
        <begin position="121"/>
        <end position="153"/>
    </location>
</feature>
<dbReference type="PANTHER" id="PTHR10680">
    <property type="entry name" value="PEPTIDYL-GLYCINE ALPHA-AMIDATING MONOOXYGENASE"/>
    <property type="match status" value="1"/>
</dbReference>
<evidence type="ECO:0000256" key="1">
    <source>
        <dbReference type="ARBA" id="ARBA00022729"/>
    </source>
</evidence>
<protein>
    <recommendedName>
        <fullName evidence="7">6-bladed beta-propeller</fullName>
    </recommendedName>
</protein>
<dbReference type="InterPro" id="IPR001258">
    <property type="entry name" value="NHL_repeat"/>
</dbReference>
<evidence type="ECO:0000313" key="5">
    <source>
        <dbReference type="EMBL" id="PRF53648.1"/>
    </source>
</evidence>
<dbReference type="InterPro" id="IPR011042">
    <property type="entry name" value="6-blade_b-propeller_TolB-like"/>
</dbReference>
<evidence type="ECO:0008006" key="7">
    <source>
        <dbReference type="Google" id="ProtNLM"/>
    </source>
</evidence>
<evidence type="ECO:0000313" key="6">
    <source>
        <dbReference type="Proteomes" id="UP000238982"/>
    </source>
</evidence>
<reference evidence="5 6" key="1">
    <citation type="submission" date="2018-03" db="EMBL/GenBank/DDBJ databases">
        <authorList>
            <person name="Keele B.F."/>
        </authorList>
    </citation>
    <scope>NUCLEOTIDE SEQUENCE [LARGE SCALE GENOMIC DNA]</scope>
    <source>
        <strain evidence="5 6">AU19729</strain>
    </source>
</reference>
<name>A0A2S9M958_9BURK</name>
<comment type="caution">
    <text evidence="5">The sequence shown here is derived from an EMBL/GenBank/DDBJ whole genome shotgun (WGS) entry which is preliminary data.</text>
</comment>
<dbReference type="SUPFAM" id="SSF101898">
    <property type="entry name" value="NHL repeat"/>
    <property type="match status" value="1"/>
</dbReference>
<keyword evidence="3" id="KW-0325">Glycoprotein</keyword>
<sequence>MDQRFPSVITDGQYRYHADQHWAKLPAGQQFGPISQLAVDASNRVIVVQRDTPAVLVFSHDGTLELAWHHPKLTSVHGLCVAPDESLFIVSFDAHQVLKFSRSGELLLELGKFSSPNWIEPFNHPTDVAVANDGEIYVTDGYGNARVHRFAADGTYIGGWGQHGNKTGEFSCPHGIWIDEDVGRVLAVDRDNDRVQVFDRSGQYLSEWTGFRRPMDIWGTPNGTFYIVDQAPGLSIVDRNGRLRARARMYPTYSHGIGGDANGNLFVAAQGPSRVVRLERLDNEE</sequence>
<accession>A0A2S9M958</accession>
<feature type="repeat" description="NHL" evidence="4">
    <location>
        <begin position="161"/>
        <end position="201"/>
    </location>
</feature>
<dbReference type="PANTHER" id="PTHR10680:SF38">
    <property type="entry name" value="BLL1368 PROTEIN"/>
    <property type="match status" value="1"/>
</dbReference>
<gene>
    <name evidence="5" type="ORF">C6Q15_29690</name>
</gene>
<dbReference type="AlphaFoldDB" id="A0A2S9M958"/>
<dbReference type="Gene3D" id="2.120.10.30">
    <property type="entry name" value="TolB, C-terminal domain"/>
    <property type="match status" value="1"/>
</dbReference>
<dbReference type="Proteomes" id="UP000238982">
    <property type="component" value="Unassembled WGS sequence"/>
</dbReference>
<evidence type="ECO:0000256" key="2">
    <source>
        <dbReference type="ARBA" id="ARBA00022737"/>
    </source>
</evidence>
<evidence type="ECO:0000256" key="4">
    <source>
        <dbReference type="PROSITE-ProRule" id="PRU00504"/>
    </source>
</evidence>
<keyword evidence="2" id="KW-0677">Repeat</keyword>